<feature type="non-terminal residue" evidence="1">
    <location>
        <position position="1"/>
    </location>
</feature>
<organism evidence="1 2">
    <name type="scientific">Vibrio anguillarum</name>
    <name type="common">Listonella anguillarum</name>
    <dbReference type="NCBI Taxonomy" id="55601"/>
    <lineage>
        <taxon>Bacteria</taxon>
        <taxon>Pseudomonadati</taxon>
        <taxon>Pseudomonadota</taxon>
        <taxon>Gammaproteobacteria</taxon>
        <taxon>Vibrionales</taxon>
        <taxon>Vibrionaceae</taxon>
        <taxon>Vibrio</taxon>
    </lineage>
</organism>
<reference evidence="1 2" key="1">
    <citation type="journal article" date="2021" name="PeerJ">
        <title>Analysis of 44 Vibrio anguillarum genomes reveals high genetic diversity.</title>
        <authorList>
            <person name="Hansen M.J."/>
            <person name="Dalsgaard I."/>
        </authorList>
    </citation>
    <scope>NUCLEOTIDE SEQUENCE [LARGE SCALE GENOMIC DNA]</scope>
    <source>
        <strain evidence="1 2">17-16730-2A</strain>
    </source>
</reference>
<protein>
    <submittedName>
        <fullName evidence="1">Uncharacterized protein</fullName>
    </submittedName>
</protein>
<proteinExistence type="predicted"/>
<evidence type="ECO:0000313" key="1">
    <source>
        <dbReference type="EMBL" id="MBF4274315.1"/>
    </source>
</evidence>
<evidence type="ECO:0000313" key="2">
    <source>
        <dbReference type="Proteomes" id="UP000722957"/>
    </source>
</evidence>
<dbReference type="EMBL" id="RDOM01000188">
    <property type="protein sequence ID" value="MBF4274315.1"/>
    <property type="molecule type" value="Genomic_DNA"/>
</dbReference>
<gene>
    <name evidence="1" type="ORF">EAY07_20340</name>
</gene>
<dbReference type="AlphaFoldDB" id="A0ABD4KUU6"/>
<dbReference type="Proteomes" id="UP000722957">
    <property type="component" value="Unassembled WGS sequence"/>
</dbReference>
<sequence>KSKCCTGVCHEQKVNAFWSCIADERRPLEIYL</sequence>
<name>A0ABD4KUU6_VIBAN</name>
<comment type="caution">
    <text evidence="1">The sequence shown here is derived from an EMBL/GenBank/DDBJ whole genome shotgun (WGS) entry which is preliminary data.</text>
</comment>
<accession>A0ABD4KUU6</accession>